<comment type="caution">
    <text evidence="1">The sequence shown here is derived from an EMBL/GenBank/DDBJ whole genome shotgun (WGS) entry which is preliminary data.</text>
</comment>
<organism evidence="1 2">
    <name type="scientific">Popillia japonica</name>
    <name type="common">Japanese beetle</name>
    <dbReference type="NCBI Taxonomy" id="7064"/>
    <lineage>
        <taxon>Eukaryota</taxon>
        <taxon>Metazoa</taxon>
        <taxon>Ecdysozoa</taxon>
        <taxon>Arthropoda</taxon>
        <taxon>Hexapoda</taxon>
        <taxon>Insecta</taxon>
        <taxon>Pterygota</taxon>
        <taxon>Neoptera</taxon>
        <taxon>Endopterygota</taxon>
        <taxon>Coleoptera</taxon>
        <taxon>Polyphaga</taxon>
        <taxon>Scarabaeiformia</taxon>
        <taxon>Scarabaeidae</taxon>
        <taxon>Rutelinae</taxon>
        <taxon>Popillia</taxon>
    </lineage>
</organism>
<dbReference type="EMBL" id="JASPKY010000115">
    <property type="protein sequence ID" value="KAK9736293.1"/>
    <property type="molecule type" value="Genomic_DNA"/>
</dbReference>
<dbReference type="AlphaFoldDB" id="A0AAW1LP94"/>
<reference evidence="1 2" key="1">
    <citation type="journal article" date="2024" name="BMC Genomics">
        <title>De novo assembly and annotation of Popillia japonica's genome with initial clues to its potential as an invasive pest.</title>
        <authorList>
            <person name="Cucini C."/>
            <person name="Boschi S."/>
            <person name="Funari R."/>
            <person name="Cardaioli E."/>
            <person name="Iannotti N."/>
            <person name="Marturano G."/>
            <person name="Paoli F."/>
            <person name="Bruttini M."/>
            <person name="Carapelli A."/>
            <person name="Frati F."/>
            <person name="Nardi F."/>
        </authorList>
    </citation>
    <scope>NUCLEOTIDE SEQUENCE [LARGE SCALE GENOMIC DNA]</scope>
    <source>
        <strain evidence="1">DMR45628</strain>
    </source>
</reference>
<name>A0AAW1LP94_POPJA</name>
<protein>
    <submittedName>
        <fullName evidence="1">Uncharacterized protein</fullName>
    </submittedName>
</protein>
<evidence type="ECO:0000313" key="2">
    <source>
        <dbReference type="Proteomes" id="UP001458880"/>
    </source>
</evidence>
<gene>
    <name evidence="1" type="ORF">QE152_g12612</name>
</gene>
<keyword evidence="2" id="KW-1185">Reference proteome</keyword>
<sequence>MNLLRAHRQEHPLHRLILQDTRAPHEEDELALFGKSIVAELRKVKDAKKLKELKKSIYIQIIDAQDE</sequence>
<dbReference type="Proteomes" id="UP001458880">
    <property type="component" value="Unassembled WGS sequence"/>
</dbReference>
<evidence type="ECO:0000313" key="1">
    <source>
        <dbReference type="EMBL" id="KAK9736293.1"/>
    </source>
</evidence>
<accession>A0AAW1LP94</accession>
<proteinExistence type="predicted"/>